<protein>
    <submittedName>
        <fullName evidence="2">(spotted green pufferfish) hypothetical protein</fullName>
    </submittedName>
</protein>
<name>Q4SAE7_TETNG</name>
<feature type="region of interest" description="Disordered" evidence="1">
    <location>
        <begin position="46"/>
        <end position="67"/>
    </location>
</feature>
<evidence type="ECO:0000313" key="2">
    <source>
        <dbReference type="EMBL" id="CAG02385.1"/>
    </source>
</evidence>
<dbReference type="AlphaFoldDB" id="Q4SAE7"/>
<gene>
    <name evidence="2" type="ORF">GSTENG00021488001</name>
</gene>
<dbReference type="KEGG" id="tng:GSTEN00021488G001"/>
<organism evidence="2">
    <name type="scientific">Tetraodon nigroviridis</name>
    <name type="common">Spotted green pufferfish</name>
    <name type="synonym">Chelonodon nigroviridis</name>
    <dbReference type="NCBI Taxonomy" id="99883"/>
    <lineage>
        <taxon>Eukaryota</taxon>
        <taxon>Metazoa</taxon>
        <taxon>Chordata</taxon>
        <taxon>Craniata</taxon>
        <taxon>Vertebrata</taxon>
        <taxon>Euteleostomi</taxon>
        <taxon>Actinopterygii</taxon>
        <taxon>Neopterygii</taxon>
        <taxon>Teleostei</taxon>
        <taxon>Neoteleostei</taxon>
        <taxon>Acanthomorphata</taxon>
        <taxon>Eupercaria</taxon>
        <taxon>Tetraodontiformes</taxon>
        <taxon>Tetradontoidea</taxon>
        <taxon>Tetraodontidae</taxon>
        <taxon>Tetraodon</taxon>
    </lineage>
</organism>
<comment type="caution">
    <text evidence="2">The sequence shown here is derived from an EMBL/GenBank/DDBJ whole genome shotgun (WGS) entry which is preliminary data.</text>
</comment>
<evidence type="ECO:0000256" key="1">
    <source>
        <dbReference type="SAM" id="MobiDB-lite"/>
    </source>
</evidence>
<dbReference type="EMBL" id="CAAE01014688">
    <property type="protein sequence ID" value="CAG02385.1"/>
    <property type="molecule type" value="Genomic_DNA"/>
</dbReference>
<accession>Q4SAE7</accession>
<reference evidence="2" key="1">
    <citation type="journal article" date="2004" name="Nature">
        <title>Genome duplication in the teleost fish Tetraodon nigroviridis reveals the early vertebrate proto-karyotype.</title>
        <authorList>
            <person name="Jaillon O."/>
            <person name="Aury J.-M."/>
            <person name="Brunet F."/>
            <person name="Petit J.-L."/>
            <person name="Stange-Thomann N."/>
            <person name="Mauceli E."/>
            <person name="Bouneau L."/>
            <person name="Fischer C."/>
            <person name="Ozouf-Costaz C."/>
            <person name="Bernot A."/>
            <person name="Nicaud S."/>
            <person name="Jaffe D."/>
            <person name="Fisher S."/>
            <person name="Lutfalla G."/>
            <person name="Dossat C."/>
            <person name="Segurens B."/>
            <person name="Dasilva C."/>
            <person name="Salanoubat M."/>
            <person name="Levy M."/>
            <person name="Boudet N."/>
            <person name="Castellano S."/>
            <person name="Anthouard V."/>
            <person name="Jubin C."/>
            <person name="Castelli V."/>
            <person name="Katinka M."/>
            <person name="Vacherie B."/>
            <person name="Biemont C."/>
            <person name="Skalli Z."/>
            <person name="Cattolico L."/>
            <person name="Poulain J."/>
            <person name="De Berardinis V."/>
            <person name="Cruaud C."/>
            <person name="Duprat S."/>
            <person name="Brottier P."/>
            <person name="Coutanceau J.-P."/>
            <person name="Gouzy J."/>
            <person name="Parra G."/>
            <person name="Lardier G."/>
            <person name="Chapple C."/>
            <person name="McKernan K.J."/>
            <person name="McEwan P."/>
            <person name="Bosak S."/>
            <person name="Kellis M."/>
            <person name="Volff J.-N."/>
            <person name="Guigo R."/>
            <person name="Zody M.C."/>
            <person name="Mesirov J."/>
            <person name="Lindblad-Toh K."/>
            <person name="Birren B."/>
            <person name="Nusbaum C."/>
            <person name="Kahn D."/>
            <person name="Robinson-Rechavi M."/>
            <person name="Laudet V."/>
            <person name="Schachter V."/>
            <person name="Quetier F."/>
            <person name="Saurin W."/>
            <person name="Scarpelli C."/>
            <person name="Wincker P."/>
            <person name="Lander E.S."/>
            <person name="Weissenbach J."/>
            <person name="Roest Crollius H."/>
        </authorList>
    </citation>
    <scope>NUCLEOTIDE SEQUENCE [LARGE SCALE GENOMIC DNA]</scope>
</reference>
<sequence length="67" mass="7117">MSTLAIFDCVLRGGPLWPRGRHLWPPVPPNVHPQCAAVHPQPLLKGLQGQAGSSGEGESASLPWPIC</sequence>
<reference evidence="2" key="2">
    <citation type="submission" date="2004-02" db="EMBL/GenBank/DDBJ databases">
        <authorList>
            <consortium name="Genoscope"/>
            <consortium name="Whitehead Institute Centre for Genome Research"/>
        </authorList>
    </citation>
    <scope>NUCLEOTIDE SEQUENCE</scope>
</reference>
<proteinExistence type="predicted"/>